<dbReference type="PANTHER" id="PTHR47481">
    <property type="match status" value="1"/>
</dbReference>
<gene>
    <name evidence="1" type="ORF">Syun_006704</name>
</gene>
<name>A0AAP0KX44_9MAGN</name>
<accession>A0AAP0KX44</accession>
<organism evidence="1 2">
    <name type="scientific">Stephania yunnanensis</name>
    <dbReference type="NCBI Taxonomy" id="152371"/>
    <lineage>
        <taxon>Eukaryota</taxon>
        <taxon>Viridiplantae</taxon>
        <taxon>Streptophyta</taxon>
        <taxon>Embryophyta</taxon>
        <taxon>Tracheophyta</taxon>
        <taxon>Spermatophyta</taxon>
        <taxon>Magnoliopsida</taxon>
        <taxon>Ranunculales</taxon>
        <taxon>Menispermaceae</taxon>
        <taxon>Menispermoideae</taxon>
        <taxon>Cissampelideae</taxon>
        <taxon>Stephania</taxon>
    </lineage>
</organism>
<evidence type="ECO:0000313" key="2">
    <source>
        <dbReference type="Proteomes" id="UP001420932"/>
    </source>
</evidence>
<dbReference type="PANTHER" id="PTHR47481:SF22">
    <property type="entry name" value="RETROTRANSPOSON GAG DOMAIN-CONTAINING PROTEIN"/>
    <property type="match status" value="1"/>
</dbReference>
<protein>
    <submittedName>
        <fullName evidence="1">Uncharacterized protein</fullName>
    </submittedName>
</protein>
<dbReference type="Pfam" id="PF14223">
    <property type="entry name" value="Retrotran_gag_2"/>
    <property type="match status" value="1"/>
</dbReference>
<proteinExistence type="predicted"/>
<comment type="caution">
    <text evidence="1">The sequence shown here is derived from an EMBL/GenBank/DDBJ whole genome shotgun (WGS) entry which is preliminary data.</text>
</comment>
<keyword evidence="2" id="KW-1185">Reference proteome</keyword>
<sequence length="257" mass="29048">MQEDEVRSQLDSSLMVWLFSNIDKSIIGHATNYESSYEIWNELEQSFAQSSIARELQLKNQLNTLKKSSSIPNFVVKIMNIGAELKSIGQGVTDSGLIQSVLNRVGQEFDSVVVVISSQQKTISLQDAQYLLMMHEHRIARFNTVTTLNFSSTSIDFVSNSCEKKSSSNKFNDGRTSGGYRGSFTRRCHEGSRVEEMAVIEVQTRCSIRFVIELDIWLYSAIKGLIKIILVQIKHKLKTQVDSLRRQVSSSLVLNNL</sequence>
<dbReference type="EMBL" id="JBBNAF010000003">
    <property type="protein sequence ID" value="KAK9160363.1"/>
    <property type="molecule type" value="Genomic_DNA"/>
</dbReference>
<reference evidence="1 2" key="1">
    <citation type="submission" date="2024-01" db="EMBL/GenBank/DDBJ databases">
        <title>Genome assemblies of Stephania.</title>
        <authorList>
            <person name="Yang L."/>
        </authorList>
    </citation>
    <scope>NUCLEOTIDE SEQUENCE [LARGE SCALE GENOMIC DNA]</scope>
    <source>
        <strain evidence="1">YNDBR</strain>
        <tissue evidence="1">Leaf</tissue>
    </source>
</reference>
<dbReference type="Proteomes" id="UP001420932">
    <property type="component" value="Unassembled WGS sequence"/>
</dbReference>
<evidence type="ECO:0000313" key="1">
    <source>
        <dbReference type="EMBL" id="KAK9160363.1"/>
    </source>
</evidence>
<dbReference type="AlphaFoldDB" id="A0AAP0KX44"/>